<protein>
    <submittedName>
        <fullName evidence="1">Uncharacterized protein</fullName>
    </submittedName>
</protein>
<sequence>MYHHTSLLLGSVSNPCTESLSGCTRTCNCSTAPWMAVVPCKSDVFCLAKTHR</sequence>
<name>C8PRR4_9SPIR</name>
<accession>C8PRR4</accession>
<reference evidence="1 2" key="1">
    <citation type="submission" date="2009-07" db="EMBL/GenBank/DDBJ databases">
        <authorList>
            <person name="Madupu R."/>
            <person name="Sebastian Y."/>
            <person name="Durkin A.S."/>
            <person name="Torralba M."/>
            <person name="Methe B."/>
            <person name="Sutton G.G."/>
            <person name="Strausberg R.L."/>
            <person name="Nelson K.E."/>
        </authorList>
    </citation>
    <scope>NUCLEOTIDE SEQUENCE [LARGE SCALE GENOMIC DNA]</scope>
    <source>
        <strain evidence="1 2">ATCC 35580</strain>
    </source>
</reference>
<dbReference type="AlphaFoldDB" id="C8PRR4"/>
<evidence type="ECO:0000313" key="2">
    <source>
        <dbReference type="Proteomes" id="UP000004509"/>
    </source>
</evidence>
<evidence type="ECO:0000313" key="1">
    <source>
        <dbReference type="EMBL" id="EEV19917.1"/>
    </source>
</evidence>
<comment type="caution">
    <text evidence="1">The sequence shown here is derived from an EMBL/GenBank/DDBJ whole genome shotgun (WGS) entry which is preliminary data.</text>
</comment>
<dbReference type="Proteomes" id="UP000004509">
    <property type="component" value="Unassembled WGS sequence"/>
</dbReference>
<dbReference type="EMBL" id="ACYH01000047">
    <property type="protein sequence ID" value="EEV19917.1"/>
    <property type="molecule type" value="Genomic_DNA"/>
</dbReference>
<organism evidence="1 2">
    <name type="scientific">Treponema vincentii ATCC 35580</name>
    <dbReference type="NCBI Taxonomy" id="596324"/>
    <lineage>
        <taxon>Bacteria</taxon>
        <taxon>Pseudomonadati</taxon>
        <taxon>Spirochaetota</taxon>
        <taxon>Spirochaetia</taxon>
        <taxon>Spirochaetales</taxon>
        <taxon>Treponemataceae</taxon>
        <taxon>Treponema</taxon>
    </lineage>
</organism>
<gene>
    <name evidence="1" type="ORF">TREVI0001_0047</name>
</gene>
<dbReference type="STRING" id="596324.TREVI0001_0047"/>
<proteinExistence type="predicted"/>